<comment type="subcellular location">
    <subcellularLocation>
        <location evidence="1">Membrane</location>
        <topology evidence="1">Multi-pass membrane protein</topology>
    </subcellularLocation>
</comment>
<dbReference type="PANTHER" id="PTHR10422">
    <property type="entry name" value="CYTOCHROME C OXIDASE SUBUNIT 1"/>
    <property type="match status" value="1"/>
</dbReference>
<feature type="transmembrane region" description="Helical" evidence="7">
    <location>
        <begin position="69"/>
        <end position="99"/>
    </location>
</feature>
<evidence type="ECO:0000259" key="8">
    <source>
        <dbReference type="PROSITE" id="PS50855"/>
    </source>
</evidence>
<sequence length="537" mass="60117">MREALPAHKPWFAASIWEWIFTTDHKKIGIMYGVTSTLFFIVGGLMALGMRLELFNPGAQYVKPETYNWFLTVHGTVILLWWAIGIWASFANFLIPLMIGARDVAFPRLNALGYWMFFAASVIALLTFIPGNQIMTMWTGYPPLASTEGIGFAGQTALFVFIWHLTGFASIAGAVNFITTVIMMRQPGIGFFNLNLFIHGIMAANVIQLLGVPSVAGAVTMLFLDTYLKTSFFDPSRGGDPVLYQNLFWFYSHPAVYVMVLPGFGIISEVVSAFARKPIFGYRSMAIAIWAIALVGFMVWTHHMFVSGIPDWVKILMSYTTLLIAVPTGIKIFNWVATLYRAAILYKTPMLYALGAIFMFLIGGLTGIPLGIPAFDVAVHDSYFVVGHFHYVLGMAVTLAAFAGFFYWWPKVTGKMYSEGLGKVSFWLVMLGSNVLYFAQLIVGIWGMPRRYYDYPPIESWIELHHLQTYGAFVLAFGILLALVSLIKGAISGEKAPDNPWMSNSLEWRLPSPPPPHNFDEPPKVEEDYCPHGYCKF</sequence>
<dbReference type="GO" id="GO:0022904">
    <property type="term" value="P:respiratory electron transport chain"/>
    <property type="evidence" value="ECO:0007669"/>
    <property type="project" value="TreeGrafter"/>
</dbReference>
<dbReference type="PROSITE" id="PS50855">
    <property type="entry name" value="COX1"/>
    <property type="match status" value="1"/>
</dbReference>
<evidence type="ECO:0000256" key="1">
    <source>
        <dbReference type="ARBA" id="ARBA00004141"/>
    </source>
</evidence>
<feature type="transmembrane region" description="Helical" evidence="7">
    <location>
        <begin position="255"/>
        <end position="275"/>
    </location>
</feature>
<dbReference type="InterPro" id="IPR000883">
    <property type="entry name" value="Cyt_C_Oxase_1"/>
</dbReference>
<keyword evidence="6" id="KW-0349">Heme</keyword>
<feature type="transmembrane region" description="Helical" evidence="7">
    <location>
        <begin position="287"/>
        <end position="309"/>
    </location>
</feature>
<keyword evidence="4 7" id="KW-1133">Transmembrane helix</keyword>
<feature type="transmembrane region" description="Helical" evidence="7">
    <location>
        <begin position="30"/>
        <end position="49"/>
    </location>
</feature>
<dbReference type="GO" id="GO:0009060">
    <property type="term" value="P:aerobic respiration"/>
    <property type="evidence" value="ECO:0007669"/>
    <property type="project" value="InterPro"/>
</dbReference>
<dbReference type="GO" id="GO:0020037">
    <property type="term" value="F:heme binding"/>
    <property type="evidence" value="ECO:0007669"/>
    <property type="project" value="InterPro"/>
</dbReference>
<dbReference type="GO" id="GO:0016020">
    <property type="term" value="C:membrane"/>
    <property type="evidence" value="ECO:0007669"/>
    <property type="project" value="UniProtKB-SubCell"/>
</dbReference>
<comment type="caution">
    <text evidence="9">The sequence shown here is derived from an EMBL/GenBank/DDBJ whole genome shotgun (WGS) entry which is preliminary data.</text>
</comment>
<feature type="transmembrane region" description="Helical" evidence="7">
    <location>
        <begin position="388"/>
        <end position="409"/>
    </location>
</feature>
<dbReference type="Proteomes" id="UP000267841">
    <property type="component" value="Unassembled WGS sequence"/>
</dbReference>
<feature type="transmembrane region" description="Helical" evidence="7">
    <location>
        <begin position="467"/>
        <end position="487"/>
    </location>
</feature>
<dbReference type="OrthoDB" id="9759913at2"/>
<dbReference type="InterPro" id="IPR023615">
    <property type="entry name" value="Cyt_c_Oxase_su1_BS"/>
</dbReference>
<dbReference type="RefSeq" id="WP_121010320.1">
    <property type="nucleotide sequence ID" value="NZ_RCCJ01000001.1"/>
</dbReference>
<reference evidence="9 10" key="1">
    <citation type="submission" date="2018-10" db="EMBL/GenBank/DDBJ databases">
        <title>Genomic Encyclopedia of Archaeal and Bacterial Type Strains, Phase II (KMG-II): from individual species to whole genera.</title>
        <authorList>
            <person name="Goeker M."/>
        </authorList>
    </citation>
    <scope>NUCLEOTIDE SEQUENCE [LARGE SCALE GENOMIC DNA]</scope>
    <source>
        <strain evidence="9 10">DSM 16510</strain>
    </source>
</reference>
<organism evidence="9 10">
    <name type="scientific">Hydrogenivirga caldilitoris</name>
    <dbReference type="NCBI Taxonomy" id="246264"/>
    <lineage>
        <taxon>Bacteria</taxon>
        <taxon>Pseudomonadati</taxon>
        <taxon>Aquificota</taxon>
        <taxon>Aquificia</taxon>
        <taxon>Aquificales</taxon>
        <taxon>Aquificaceae</taxon>
        <taxon>Hydrogenivirga</taxon>
    </lineage>
</organism>
<accession>A0A497XQH1</accession>
<gene>
    <name evidence="9" type="ORF">BCF55_0807</name>
</gene>
<comment type="similarity">
    <text evidence="6">Belongs to the heme-copper respiratory oxidase family.</text>
</comment>
<evidence type="ECO:0000256" key="6">
    <source>
        <dbReference type="RuleBase" id="RU000370"/>
    </source>
</evidence>
<dbReference type="AlphaFoldDB" id="A0A497XQH1"/>
<dbReference type="SUPFAM" id="SSF81442">
    <property type="entry name" value="Cytochrome c oxidase subunit I-like"/>
    <property type="match status" value="1"/>
</dbReference>
<dbReference type="InterPro" id="IPR036927">
    <property type="entry name" value="Cyt_c_oxase-like_su1_sf"/>
</dbReference>
<keyword evidence="10" id="KW-1185">Reference proteome</keyword>
<dbReference type="PANTHER" id="PTHR10422:SF18">
    <property type="entry name" value="CYTOCHROME C OXIDASE SUBUNIT 1"/>
    <property type="match status" value="1"/>
</dbReference>
<feature type="transmembrane region" description="Helical" evidence="7">
    <location>
        <begin position="349"/>
        <end position="368"/>
    </location>
</feature>
<dbReference type="PRINTS" id="PR01165">
    <property type="entry name" value="CYCOXIDASEI"/>
</dbReference>
<evidence type="ECO:0000256" key="5">
    <source>
        <dbReference type="ARBA" id="ARBA00023136"/>
    </source>
</evidence>
<feature type="transmembrane region" description="Helical" evidence="7">
    <location>
        <begin position="161"/>
        <end position="184"/>
    </location>
</feature>
<dbReference type="InterPro" id="IPR023616">
    <property type="entry name" value="Cyt_c_oxase-like_su1_dom"/>
</dbReference>
<evidence type="ECO:0000256" key="4">
    <source>
        <dbReference type="ARBA" id="ARBA00022989"/>
    </source>
</evidence>
<evidence type="ECO:0000313" key="9">
    <source>
        <dbReference type="EMBL" id="RLJ70531.1"/>
    </source>
</evidence>
<feature type="transmembrane region" description="Helical" evidence="7">
    <location>
        <begin position="196"/>
        <end position="224"/>
    </location>
</feature>
<keyword evidence="3 6" id="KW-0812">Transmembrane</keyword>
<keyword evidence="6" id="KW-0479">Metal-binding</keyword>
<evidence type="ECO:0000256" key="7">
    <source>
        <dbReference type="SAM" id="Phobius"/>
    </source>
</evidence>
<dbReference type="Gene3D" id="1.20.210.10">
    <property type="entry name" value="Cytochrome c oxidase-like, subunit I domain"/>
    <property type="match status" value="1"/>
</dbReference>
<evidence type="ECO:0000313" key="10">
    <source>
        <dbReference type="Proteomes" id="UP000267841"/>
    </source>
</evidence>
<dbReference type="GO" id="GO:0015990">
    <property type="term" value="P:electron transport coupled proton transport"/>
    <property type="evidence" value="ECO:0007669"/>
    <property type="project" value="TreeGrafter"/>
</dbReference>
<protein>
    <submittedName>
        <fullName evidence="9">Cytochrome c oxidase subunit 1</fullName>
    </submittedName>
</protein>
<dbReference type="PROSITE" id="PS00077">
    <property type="entry name" value="COX1_CUB"/>
    <property type="match status" value="1"/>
</dbReference>
<dbReference type="EMBL" id="RCCJ01000001">
    <property type="protein sequence ID" value="RLJ70531.1"/>
    <property type="molecule type" value="Genomic_DNA"/>
</dbReference>
<keyword evidence="2 6" id="KW-0679">Respiratory chain</keyword>
<evidence type="ECO:0000256" key="3">
    <source>
        <dbReference type="ARBA" id="ARBA00022692"/>
    </source>
</evidence>
<feature type="transmembrane region" description="Helical" evidence="7">
    <location>
        <begin position="315"/>
        <end position="337"/>
    </location>
</feature>
<keyword evidence="5 7" id="KW-0472">Membrane</keyword>
<keyword evidence="6" id="KW-0408">Iron</keyword>
<dbReference type="GO" id="GO:0004129">
    <property type="term" value="F:cytochrome-c oxidase activity"/>
    <property type="evidence" value="ECO:0007669"/>
    <property type="project" value="InterPro"/>
</dbReference>
<feature type="transmembrane region" description="Helical" evidence="7">
    <location>
        <begin position="421"/>
        <end position="447"/>
    </location>
</feature>
<name>A0A497XQH1_9AQUI</name>
<dbReference type="Pfam" id="PF00115">
    <property type="entry name" value="COX1"/>
    <property type="match status" value="1"/>
</dbReference>
<feature type="transmembrane region" description="Helical" evidence="7">
    <location>
        <begin position="111"/>
        <end position="129"/>
    </location>
</feature>
<proteinExistence type="inferred from homology"/>
<evidence type="ECO:0000256" key="2">
    <source>
        <dbReference type="ARBA" id="ARBA00022660"/>
    </source>
</evidence>
<keyword evidence="6" id="KW-0249">Electron transport</keyword>
<keyword evidence="6" id="KW-0813">Transport</keyword>
<feature type="domain" description="Cytochrome oxidase subunit I profile" evidence="8">
    <location>
        <begin position="11"/>
        <end position="526"/>
    </location>
</feature>